<dbReference type="Proteomes" id="UP001501585">
    <property type="component" value="Unassembled WGS sequence"/>
</dbReference>
<accession>A0ABN2SHA6</accession>
<reference evidence="1 2" key="1">
    <citation type="journal article" date="2019" name="Int. J. Syst. Evol. Microbiol.">
        <title>The Global Catalogue of Microorganisms (GCM) 10K type strain sequencing project: providing services to taxonomists for standard genome sequencing and annotation.</title>
        <authorList>
            <consortium name="The Broad Institute Genomics Platform"/>
            <consortium name="The Broad Institute Genome Sequencing Center for Infectious Disease"/>
            <person name="Wu L."/>
            <person name="Ma J."/>
        </authorList>
    </citation>
    <scope>NUCLEOTIDE SEQUENCE [LARGE SCALE GENOMIC DNA]</scope>
    <source>
        <strain evidence="1 2">JCM 15313</strain>
    </source>
</reference>
<evidence type="ECO:0000313" key="1">
    <source>
        <dbReference type="EMBL" id="GAA1986740.1"/>
    </source>
</evidence>
<name>A0ABN2SHA6_9ACTN</name>
<dbReference type="InterPro" id="IPR036365">
    <property type="entry name" value="PGBD-like_sf"/>
</dbReference>
<organism evidence="1 2">
    <name type="scientific">Nocardiopsis rhodophaea</name>
    <dbReference type="NCBI Taxonomy" id="280238"/>
    <lineage>
        <taxon>Bacteria</taxon>
        <taxon>Bacillati</taxon>
        <taxon>Actinomycetota</taxon>
        <taxon>Actinomycetes</taxon>
        <taxon>Streptosporangiales</taxon>
        <taxon>Nocardiopsidaceae</taxon>
        <taxon>Nocardiopsis</taxon>
    </lineage>
</organism>
<sequence>MVDMVTVSTHRNSAWQCVGVAGATGSAPTGPRRLVHLVRGVLGAMFDAELVLPEADPQEVRTLLIEAGYLDAAALPGERRPALIAFQLANDLRADGHADGRTISALARVARQRRELRELGLA</sequence>
<protein>
    <recommendedName>
        <fullName evidence="3">Peptidoglycan binding-like domain-containing protein</fullName>
    </recommendedName>
</protein>
<keyword evidence="2" id="KW-1185">Reference proteome</keyword>
<dbReference type="SUPFAM" id="SSF47090">
    <property type="entry name" value="PGBD-like"/>
    <property type="match status" value="1"/>
</dbReference>
<dbReference type="EMBL" id="BAAAPC010000003">
    <property type="protein sequence ID" value="GAA1986740.1"/>
    <property type="molecule type" value="Genomic_DNA"/>
</dbReference>
<proteinExistence type="predicted"/>
<evidence type="ECO:0008006" key="3">
    <source>
        <dbReference type="Google" id="ProtNLM"/>
    </source>
</evidence>
<evidence type="ECO:0000313" key="2">
    <source>
        <dbReference type="Proteomes" id="UP001501585"/>
    </source>
</evidence>
<gene>
    <name evidence="1" type="ORF">GCM10009799_10320</name>
</gene>
<comment type="caution">
    <text evidence="1">The sequence shown here is derived from an EMBL/GenBank/DDBJ whole genome shotgun (WGS) entry which is preliminary data.</text>
</comment>